<organism evidence="3 4">
    <name type="scientific">Haematococcus lacustris</name>
    <name type="common">Green alga</name>
    <name type="synonym">Haematococcus pluvialis</name>
    <dbReference type="NCBI Taxonomy" id="44745"/>
    <lineage>
        <taxon>Eukaryota</taxon>
        <taxon>Viridiplantae</taxon>
        <taxon>Chlorophyta</taxon>
        <taxon>core chlorophytes</taxon>
        <taxon>Chlorophyceae</taxon>
        <taxon>CS clade</taxon>
        <taxon>Chlamydomonadales</taxon>
        <taxon>Haematococcaceae</taxon>
        <taxon>Haematococcus</taxon>
    </lineage>
</organism>
<evidence type="ECO:0000259" key="2">
    <source>
        <dbReference type="Pfam" id="PF00808"/>
    </source>
</evidence>
<accession>A0A699ZDY8</accession>
<name>A0A699ZDY8_HAELA</name>
<evidence type="ECO:0000313" key="3">
    <source>
        <dbReference type="EMBL" id="GFH17549.1"/>
    </source>
</evidence>
<reference evidence="3 4" key="1">
    <citation type="submission" date="2020-02" db="EMBL/GenBank/DDBJ databases">
        <title>Draft genome sequence of Haematococcus lacustris strain NIES-144.</title>
        <authorList>
            <person name="Morimoto D."/>
            <person name="Nakagawa S."/>
            <person name="Yoshida T."/>
            <person name="Sawayama S."/>
        </authorList>
    </citation>
    <scope>NUCLEOTIDE SEQUENCE [LARGE SCALE GENOMIC DNA]</scope>
    <source>
        <strain evidence="3 4">NIES-144</strain>
    </source>
</reference>
<feature type="chain" id="PRO_5025442251" evidence="1">
    <location>
        <begin position="19"/>
        <end position="99"/>
    </location>
</feature>
<dbReference type="Pfam" id="PF00808">
    <property type="entry name" value="CBFD_NFYB_HMF"/>
    <property type="match status" value="1"/>
</dbReference>
<proteinExistence type="predicted"/>
<dbReference type="InterPro" id="IPR003958">
    <property type="entry name" value="CBFA_NFYB_domain"/>
</dbReference>
<dbReference type="GO" id="GO:0046982">
    <property type="term" value="F:protein heterodimerization activity"/>
    <property type="evidence" value="ECO:0007669"/>
    <property type="project" value="InterPro"/>
</dbReference>
<dbReference type="Proteomes" id="UP000485058">
    <property type="component" value="Unassembled WGS sequence"/>
</dbReference>
<dbReference type="InterPro" id="IPR009072">
    <property type="entry name" value="Histone-fold"/>
</dbReference>
<comment type="caution">
    <text evidence="3">The sequence shown here is derived from an EMBL/GenBank/DDBJ whole genome shotgun (WGS) entry which is preliminary data.</text>
</comment>
<sequence length="99" mass="10973">MLPHPLLLFLWLRLLVLAAVLVLSQIILLDPEAQRISQEALLIVSHAAELFLAHLTTKCAEAVAQARPKRKTLRLDDFAASLRTDRRLVAAGLRDVAAM</sequence>
<feature type="non-terminal residue" evidence="3">
    <location>
        <position position="1"/>
    </location>
</feature>
<gene>
    <name evidence="3" type="ORF">HaLaN_14211</name>
</gene>
<evidence type="ECO:0000256" key="1">
    <source>
        <dbReference type="SAM" id="SignalP"/>
    </source>
</evidence>
<keyword evidence="1" id="KW-0732">Signal</keyword>
<feature type="domain" description="Transcription factor CBF/NF-Y/archaeal histone" evidence="2">
    <location>
        <begin position="25"/>
        <end position="79"/>
    </location>
</feature>
<dbReference type="AlphaFoldDB" id="A0A699ZDY8"/>
<keyword evidence="4" id="KW-1185">Reference proteome</keyword>
<dbReference type="EMBL" id="BLLF01001166">
    <property type="protein sequence ID" value="GFH17549.1"/>
    <property type="molecule type" value="Genomic_DNA"/>
</dbReference>
<feature type="signal peptide" evidence="1">
    <location>
        <begin position="1"/>
        <end position="18"/>
    </location>
</feature>
<dbReference type="SUPFAM" id="SSF47113">
    <property type="entry name" value="Histone-fold"/>
    <property type="match status" value="1"/>
</dbReference>
<feature type="non-terminal residue" evidence="3">
    <location>
        <position position="99"/>
    </location>
</feature>
<dbReference type="Gene3D" id="1.10.20.10">
    <property type="entry name" value="Histone, subunit A"/>
    <property type="match status" value="1"/>
</dbReference>
<evidence type="ECO:0000313" key="4">
    <source>
        <dbReference type="Proteomes" id="UP000485058"/>
    </source>
</evidence>
<protein>
    <submittedName>
        <fullName evidence="3">HMG box domain-containing protein</fullName>
    </submittedName>
</protein>